<feature type="region of interest" description="Disordered" evidence="6">
    <location>
        <begin position="572"/>
        <end position="609"/>
    </location>
</feature>
<feature type="chain" id="PRO_5047155920" description="EamA domain-containing protein" evidence="8">
    <location>
        <begin position="21"/>
        <end position="673"/>
    </location>
</feature>
<evidence type="ECO:0000256" key="1">
    <source>
        <dbReference type="ARBA" id="ARBA00004141"/>
    </source>
</evidence>
<feature type="region of interest" description="Disordered" evidence="6">
    <location>
        <begin position="627"/>
        <end position="673"/>
    </location>
</feature>
<keyword evidence="5 7" id="KW-0472">Membrane</keyword>
<evidence type="ECO:0000313" key="10">
    <source>
        <dbReference type="Proteomes" id="UP001244341"/>
    </source>
</evidence>
<feature type="transmembrane region" description="Helical" evidence="7">
    <location>
        <begin position="307"/>
        <end position="326"/>
    </location>
</feature>
<feature type="signal peptide" evidence="8">
    <location>
        <begin position="1"/>
        <end position="20"/>
    </location>
</feature>
<comment type="similarity">
    <text evidence="2">Belongs to the nucleotide-sugar transporter family. CMP-Sialate:CMP antiporter (TC 2.A.7.12) subfamily.</text>
</comment>
<keyword evidence="4 7" id="KW-1133">Transmembrane helix</keyword>
<feature type="region of interest" description="Disordered" evidence="6">
    <location>
        <begin position="394"/>
        <end position="417"/>
    </location>
</feature>
<comment type="subcellular location">
    <subcellularLocation>
        <location evidence="1">Membrane</location>
        <topology evidence="1">Multi-pass membrane protein</topology>
    </subcellularLocation>
</comment>
<evidence type="ECO:0000256" key="2">
    <source>
        <dbReference type="ARBA" id="ARBA00006447"/>
    </source>
</evidence>
<keyword evidence="8" id="KW-0732">Signal</keyword>
<evidence type="ECO:0000256" key="5">
    <source>
        <dbReference type="ARBA" id="ARBA00023136"/>
    </source>
</evidence>
<organism evidence="9 10">
    <name type="scientific">Tetradesmus obliquus</name>
    <name type="common">Green alga</name>
    <name type="synonym">Acutodesmus obliquus</name>
    <dbReference type="NCBI Taxonomy" id="3088"/>
    <lineage>
        <taxon>Eukaryota</taxon>
        <taxon>Viridiplantae</taxon>
        <taxon>Chlorophyta</taxon>
        <taxon>core chlorophytes</taxon>
        <taxon>Chlorophyceae</taxon>
        <taxon>CS clade</taxon>
        <taxon>Sphaeropleales</taxon>
        <taxon>Scenedesmaceae</taxon>
        <taxon>Tetradesmus</taxon>
    </lineage>
</organism>
<evidence type="ECO:0000313" key="9">
    <source>
        <dbReference type="EMBL" id="WIA13396.1"/>
    </source>
</evidence>
<dbReference type="Pfam" id="PF04142">
    <property type="entry name" value="Nuc_sug_transp"/>
    <property type="match status" value="1"/>
</dbReference>
<evidence type="ECO:0000256" key="3">
    <source>
        <dbReference type="ARBA" id="ARBA00022692"/>
    </source>
</evidence>
<reference evidence="9 10" key="1">
    <citation type="submission" date="2023-05" db="EMBL/GenBank/DDBJ databases">
        <title>A 100% complete, gapless, phased diploid assembly of the Scenedesmus obliquus UTEX 3031 genome.</title>
        <authorList>
            <person name="Biondi T.C."/>
            <person name="Hanschen E.R."/>
            <person name="Kwon T."/>
            <person name="Eng W."/>
            <person name="Kruse C.P.S."/>
            <person name="Koehler S.I."/>
            <person name="Kunde Y."/>
            <person name="Gleasner C.D."/>
            <person name="You Mak K.T."/>
            <person name="Polle J."/>
            <person name="Hovde B.T."/>
            <person name="Starkenburg S.R."/>
        </authorList>
    </citation>
    <scope>NUCLEOTIDE SEQUENCE [LARGE SCALE GENOMIC DNA]</scope>
    <source>
        <strain evidence="9 10">DOE0152z</strain>
    </source>
</reference>
<feature type="transmembrane region" description="Helical" evidence="7">
    <location>
        <begin position="225"/>
        <end position="244"/>
    </location>
</feature>
<keyword evidence="10" id="KW-1185">Reference proteome</keyword>
<dbReference type="InterPro" id="IPR007271">
    <property type="entry name" value="Nuc_sug_transpt"/>
</dbReference>
<accession>A0ABY8U0C1</accession>
<protein>
    <recommendedName>
        <fullName evidence="11">EamA domain-containing protein</fullName>
    </recommendedName>
</protein>
<feature type="transmembrane region" description="Helical" evidence="7">
    <location>
        <begin position="46"/>
        <end position="66"/>
    </location>
</feature>
<feature type="transmembrane region" description="Helical" evidence="7">
    <location>
        <begin position="96"/>
        <end position="121"/>
    </location>
</feature>
<keyword evidence="3 7" id="KW-0812">Transmembrane</keyword>
<feature type="transmembrane region" description="Helical" evidence="7">
    <location>
        <begin position="256"/>
        <end position="277"/>
    </location>
</feature>
<dbReference type="PANTHER" id="PTHR13146">
    <property type="match status" value="1"/>
</dbReference>
<feature type="region of interest" description="Disordered" evidence="6">
    <location>
        <begin position="501"/>
        <end position="521"/>
    </location>
</feature>
<feature type="transmembrane region" description="Helical" evidence="7">
    <location>
        <begin position="153"/>
        <end position="173"/>
    </location>
</feature>
<dbReference type="Proteomes" id="UP001244341">
    <property type="component" value="Chromosome 4b"/>
</dbReference>
<feature type="compositionally biased region" description="Low complexity" evidence="6">
    <location>
        <begin position="627"/>
        <end position="650"/>
    </location>
</feature>
<gene>
    <name evidence="9" type="ORF">OEZ85_006976</name>
</gene>
<evidence type="ECO:0000256" key="4">
    <source>
        <dbReference type="ARBA" id="ARBA00022989"/>
    </source>
</evidence>
<feature type="transmembrane region" description="Helical" evidence="7">
    <location>
        <begin position="193"/>
        <end position="213"/>
    </location>
</feature>
<proteinExistence type="inferred from homology"/>
<evidence type="ECO:0008006" key="11">
    <source>
        <dbReference type="Google" id="ProtNLM"/>
    </source>
</evidence>
<dbReference type="SUPFAM" id="SSF103481">
    <property type="entry name" value="Multidrug resistance efflux transporter EmrE"/>
    <property type="match status" value="1"/>
</dbReference>
<evidence type="ECO:0000256" key="6">
    <source>
        <dbReference type="SAM" id="MobiDB-lite"/>
    </source>
</evidence>
<name>A0ABY8U0C1_TETOB</name>
<dbReference type="EMBL" id="CP126211">
    <property type="protein sequence ID" value="WIA13396.1"/>
    <property type="molecule type" value="Genomic_DNA"/>
</dbReference>
<dbReference type="InterPro" id="IPR037185">
    <property type="entry name" value="EmrE-like"/>
</dbReference>
<evidence type="ECO:0000256" key="7">
    <source>
        <dbReference type="SAM" id="Phobius"/>
    </source>
</evidence>
<dbReference type="PANTHER" id="PTHR13146:SF0">
    <property type="entry name" value="SOLUTE CARRIER FAMILY 35 MEMBER F6"/>
    <property type="match status" value="1"/>
</dbReference>
<evidence type="ECO:0000256" key="8">
    <source>
        <dbReference type="SAM" id="SignalP"/>
    </source>
</evidence>
<sequence>MRASVVVLSLCMLFTGTINTIATKYQDITVVGTLPDGTPLTFKHPAVQSACMFFGESLCLIPYFIMRWRKRKAKRRNPAYVPMHPDEKRSRRISRILAFAVPTLCDAMGTTLMNVGLIYTYASTYQMLRGTLVLFAGTFTILILRRQLFIHNWLGMVLITAGAALVGASSVIYQDAAGAQNNTLLAGPAAGGLGGGWLAGGLGGGLAGVLGLGEGSGADVASAPLFGDMLVVAAQMFTALQFIMEEKFLVKYKVPALLAVGLEGCWGLLLCCFVLPVTTLVRDKSGMPLDDAVAAVRSILSDSSLGFAVYSSILSIAFFNFFGVSVTKSLSGAARATIDACRTLFIWLYALHAGWEHFHALQVVGFVVLLSGTSLYNEILKSCLPGFTLVTEHEQQAPPRRRSRQSAPAAMSSAADGPELSAPLLPAAGGSSAAAAAAAAAPPSGRRAGAPMPLRRPAPAHERVYDAAQSTGGSGSWVYTMARSMRLGIHALSPQSLAAVGGGLGGGDDEESGGESDIGSYTSSAGGGLLAASLGRGDGSLGGGGGGGGGGAGVGLAGHSPVQAGERGRVVIGFGTPNSSRAAAGRLSPLAPQQQQQQQGGLSASLRVPASGAAAAASAAAAAGAAGAAAEGAAGGMRRSSSAGGLARSAPFGNVPRPQQPAGGRGSRPPPTQ</sequence>
<feature type="transmembrane region" description="Helical" evidence="7">
    <location>
        <begin position="127"/>
        <end position="144"/>
    </location>
</feature>
<feature type="compositionally biased region" description="Low complexity" evidence="6">
    <location>
        <begin position="405"/>
        <end position="417"/>
    </location>
</feature>